<keyword evidence="2" id="KW-0802">TPR repeat</keyword>
<dbReference type="Gene3D" id="3.40.50.2300">
    <property type="match status" value="1"/>
</dbReference>
<feature type="domain" description="Response regulatory" evidence="3">
    <location>
        <begin position="10"/>
        <end position="129"/>
    </location>
</feature>
<dbReference type="InterPro" id="IPR052048">
    <property type="entry name" value="ST_Response_Regulator"/>
</dbReference>
<dbReference type="SUPFAM" id="SSF52172">
    <property type="entry name" value="CheY-like"/>
    <property type="match status" value="1"/>
</dbReference>
<proteinExistence type="predicted"/>
<comment type="caution">
    <text evidence="4">The sequence shown here is derived from an EMBL/GenBank/DDBJ whole genome shotgun (WGS) entry which is preliminary data.</text>
</comment>
<dbReference type="InterPro" id="IPR019734">
    <property type="entry name" value="TPR_rpt"/>
</dbReference>
<dbReference type="Proteomes" id="UP000470213">
    <property type="component" value="Unassembled WGS sequence"/>
</dbReference>
<accession>A0A7X5LKC7</accession>
<gene>
    <name evidence="4" type="ORF">GTH32_07030</name>
</gene>
<dbReference type="SMART" id="SM00448">
    <property type="entry name" value="REC"/>
    <property type="match status" value="1"/>
</dbReference>
<dbReference type="AlphaFoldDB" id="A0A7X5LKC7"/>
<sequence>MKLDLAKQSQLLIAEDQALAKSHMKYALDQLGFQHVDYVDRASHAITALTNQHYDAVICAYDLREDHGGYGLFEQLRAEHTIPLTTGFVFTSADTSPEAVHAIIELQPDEFLAKPFSVNQLDKRLFKVLRRKKVLAEVYEHMDRGNFEDALDAIDAFLIEPRNAEYFPLALKTKGDLLLLCAHYHDAKDFFEAVINVQDFAWAKFGLSKCYVQLEEFDNAEKTVLELAFNRKTMLPAYDLLSELKIKEHAFDDALECITVASDISPRNISRHQKAHQLSRITHDYKSQFDSAKKVVRYGKDSIHDTPDIYLAAARAGVDFAMTADAADTNNIVKQTNDYLRQLKTAHPKAKVNEQLHVINARLCYLQNDSDKAKTMMEALNLDHWEDKPAEELIDTAKAFHEVGLQGNSIKILETLELKQANNGDNDSLLSQYIKQEKTEKATIALSPRSLNNAAVLHYQKGELTKSFEVFHQAFKIMPKNPAIALNLLQALISKRGAPQGDTVGIAKLIKRCRFSIENAKLSEEQQVRYENIKSRLLQVA</sequence>
<dbReference type="PANTHER" id="PTHR43228:SF1">
    <property type="entry name" value="TWO-COMPONENT RESPONSE REGULATOR ARR22"/>
    <property type="match status" value="1"/>
</dbReference>
<evidence type="ECO:0000259" key="3">
    <source>
        <dbReference type="PROSITE" id="PS50110"/>
    </source>
</evidence>
<dbReference type="PANTHER" id="PTHR43228">
    <property type="entry name" value="TWO-COMPONENT RESPONSE REGULATOR"/>
    <property type="match status" value="1"/>
</dbReference>
<dbReference type="RefSeq" id="WP_163084543.1">
    <property type="nucleotide sequence ID" value="NZ_JAAAWN010000007.1"/>
</dbReference>
<evidence type="ECO:0000256" key="2">
    <source>
        <dbReference type="PROSITE-ProRule" id="PRU00339"/>
    </source>
</evidence>
<dbReference type="PROSITE" id="PS50005">
    <property type="entry name" value="TPR"/>
    <property type="match status" value="1"/>
</dbReference>
<evidence type="ECO:0000313" key="5">
    <source>
        <dbReference type="Proteomes" id="UP000470213"/>
    </source>
</evidence>
<dbReference type="EMBL" id="JAAAWN010000007">
    <property type="protein sequence ID" value="NDV90953.1"/>
    <property type="molecule type" value="Genomic_DNA"/>
</dbReference>
<name>A0A7X5LKC7_9ALTE</name>
<evidence type="ECO:0000256" key="1">
    <source>
        <dbReference type="PROSITE-ProRule" id="PRU00169"/>
    </source>
</evidence>
<dbReference type="GO" id="GO:0000160">
    <property type="term" value="P:phosphorelay signal transduction system"/>
    <property type="evidence" value="ECO:0007669"/>
    <property type="project" value="InterPro"/>
</dbReference>
<dbReference type="Gene3D" id="1.25.40.10">
    <property type="entry name" value="Tetratricopeptide repeat domain"/>
    <property type="match status" value="2"/>
</dbReference>
<protein>
    <submittedName>
        <fullName evidence="4">Response regulator</fullName>
    </submittedName>
</protein>
<dbReference type="PROSITE" id="PS50110">
    <property type="entry name" value="RESPONSE_REGULATORY"/>
    <property type="match status" value="1"/>
</dbReference>
<evidence type="ECO:0000313" key="4">
    <source>
        <dbReference type="EMBL" id="NDV90953.1"/>
    </source>
</evidence>
<feature type="repeat" description="TPR" evidence="2">
    <location>
        <begin position="448"/>
        <end position="481"/>
    </location>
</feature>
<dbReference type="InterPro" id="IPR011990">
    <property type="entry name" value="TPR-like_helical_dom_sf"/>
</dbReference>
<keyword evidence="5" id="KW-1185">Reference proteome</keyword>
<dbReference type="Pfam" id="PF00072">
    <property type="entry name" value="Response_reg"/>
    <property type="match status" value="1"/>
</dbReference>
<reference evidence="4 5" key="1">
    <citation type="submission" date="2020-01" db="EMBL/GenBank/DDBJ databases">
        <authorList>
            <person name="Chen J."/>
            <person name="Zhu S."/>
            <person name="Yang J."/>
        </authorList>
    </citation>
    <scope>NUCLEOTIDE SEQUENCE [LARGE SCALE GENOMIC DNA]</scope>
    <source>
        <strain evidence="4 5">345S023</strain>
    </source>
</reference>
<comment type="caution">
    <text evidence="1">Lacks conserved residue(s) required for the propagation of feature annotation.</text>
</comment>
<dbReference type="InterPro" id="IPR011006">
    <property type="entry name" value="CheY-like_superfamily"/>
</dbReference>
<dbReference type="InterPro" id="IPR001789">
    <property type="entry name" value="Sig_transdc_resp-reg_receiver"/>
</dbReference>
<organism evidence="4 5">
    <name type="scientific">Alteromonas profundi</name>
    <dbReference type="NCBI Taxonomy" id="2696062"/>
    <lineage>
        <taxon>Bacteria</taxon>
        <taxon>Pseudomonadati</taxon>
        <taxon>Pseudomonadota</taxon>
        <taxon>Gammaproteobacteria</taxon>
        <taxon>Alteromonadales</taxon>
        <taxon>Alteromonadaceae</taxon>
        <taxon>Alteromonas/Salinimonas group</taxon>
        <taxon>Alteromonas</taxon>
    </lineage>
</organism>
<dbReference type="SUPFAM" id="SSF48452">
    <property type="entry name" value="TPR-like"/>
    <property type="match status" value="1"/>
</dbReference>